<proteinExistence type="predicted"/>
<protein>
    <submittedName>
        <fullName evidence="2">Uncharacterized protein</fullName>
    </submittedName>
</protein>
<evidence type="ECO:0000313" key="2">
    <source>
        <dbReference type="EMBL" id="VDM75243.1"/>
    </source>
</evidence>
<keyword evidence="3" id="KW-1185">Reference proteome</keyword>
<gene>
    <name evidence="2" type="ORF">SVUK_LOCUS10241</name>
</gene>
<dbReference type="OrthoDB" id="5867498at2759"/>
<evidence type="ECO:0000313" key="3">
    <source>
        <dbReference type="Proteomes" id="UP000270094"/>
    </source>
</evidence>
<organism evidence="2 3">
    <name type="scientific">Strongylus vulgaris</name>
    <name type="common">Blood worm</name>
    <dbReference type="NCBI Taxonomy" id="40348"/>
    <lineage>
        <taxon>Eukaryota</taxon>
        <taxon>Metazoa</taxon>
        <taxon>Ecdysozoa</taxon>
        <taxon>Nematoda</taxon>
        <taxon>Chromadorea</taxon>
        <taxon>Rhabditida</taxon>
        <taxon>Rhabditina</taxon>
        <taxon>Rhabditomorpha</taxon>
        <taxon>Strongyloidea</taxon>
        <taxon>Strongylidae</taxon>
        <taxon>Strongylus</taxon>
    </lineage>
</organism>
<dbReference type="Proteomes" id="UP000270094">
    <property type="component" value="Unassembled WGS sequence"/>
</dbReference>
<keyword evidence="1" id="KW-0472">Membrane</keyword>
<name>A0A3P7J460_STRVU</name>
<evidence type="ECO:0000256" key="1">
    <source>
        <dbReference type="SAM" id="Phobius"/>
    </source>
</evidence>
<reference evidence="2 3" key="1">
    <citation type="submission" date="2018-11" db="EMBL/GenBank/DDBJ databases">
        <authorList>
            <consortium name="Pathogen Informatics"/>
        </authorList>
    </citation>
    <scope>NUCLEOTIDE SEQUENCE [LARGE SCALE GENOMIC DNA]</scope>
</reference>
<feature type="transmembrane region" description="Helical" evidence="1">
    <location>
        <begin position="30"/>
        <end position="50"/>
    </location>
</feature>
<dbReference type="AlphaFoldDB" id="A0A3P7J460"/>
<dbReference type="EMBL" id="UYYB01095084">
    <property type="protein sequence ID" value="VDM75243.1"/>
    <property type="molecule type" value="Genomic_DNA"/>
</dbReference>
<keyword evidence="1" id="KW-1133">Transmembrane helix</keyword>
<sequence>MIIALLFVCSSCEAIIFVFLGLSTFSKHHTWDLVFAVVTVMACIFCRFIARCRDKDAIPAKDMLVSTTVVVIVVTVFFQGYPGHILVDYLNLIRLSEF</sequence>
<accession>A0A3P7J460</accession>
<feature type="transmembrane region" description="Helical" evidence="1">
    <location>
        <begin position="62"/>
        <end position="81"/>
    </location>
</feature>
<keyword evidence="1" id="KW-0812">Transmembrane</keyword>